<evidence type="ECO:0000256" key="4">
    <source>
        <dbReference type="ARBA" id="ARBA00022723"/>
    </source>
</evidence>
<comment type="caution">
    <text evidence="10">The sequence shown here is derived from an EMBL/GenBank/DDBJ whole genome shotgun (WGS) entry which is preliminary data.</text>
</comment>
<dbReference type="Pfam" id="PF00970">
    <property type="entry name" value="FAD_binding_6"/>
    <property type="match status" value="1"/>
</dbReference>
<keyword evidence="4" id="KW-0479">Metal-binding</keyword>
<evidence type="ECO:0000256" key="8">
    <source>
        <dbReference type="ARBA" id="ARBA00023014"/>
    </source>
</evidence>
<comment type="cofactor">
    <cofactor evidence="1">
        <name>FAD</name>
        <dbReference type="ChEBI" id="CHEBI:57692"/>
    </cofactor>
</comment>
<dbReference type="InterPro" id="IPR017938">
    <property type="entry name" value="Riboflavin_synthase-like_b-brl"/>
</dbReference>
<evidence type="ECO:0000256" key="5">
    <source>
        <dbReference type="ARBA" id="ARBA00022827"/>
    </source>
</evidence>
<evidence type="ECO:0000313" key="10">
    <source>
        <dbReference type="EMBL" id="NMO16463.1"/>
    </source>
</evidence>
<dbReference type="InterPro" id="IPR039261">
    <property type="entry name" value="FNR_nucleotide-bd"/>
</dbReference>
<evidence type="ECO:0000256" key="7">
    <source>
        <dbReference type="ARBA" id="ARBA00023004"/>
    </source>
</evidence>
<evidence type="ECO:0000256" key="3">
    <source>
        <dbReference type="ARBA" id="ARBA00022714"/>
    </source>
</evidence>
<feature type="domain" description="FAD-binding FR-type" evidence="9">
    <location>
        <begin position="2"/>
        <end position="103"/>
    </location>
</feature>
<dbReference type="EMBL" id="JABBJJ010000068">
    <property type="protein sequence ID" value="NMO16463.1"/>
    <property type="molecule type" value="Genomic_DNA"/>
</dbReference>
<dbReference type="SUPFAM" id="SSF52343">
    <property type="entry name" value="Ferredoxin reductase-like, C-terminal NADP-linked domain"/>
    <property type="match status" value="1"/>
</dbReference>
<keyword evidence="11" id="KW-1185">Reference proteome</keyword>
<evidence type="ECO:0000313" key="11">
    <source>
        <dbReference type="Proteomes" id="UP000518300"/>
    </source>
</evidence>
<organism evidence="10 11">
    <name type="scientific">Pyxidicoccus fallax</name>
    <dbReference type="NCBI Taxonomy" id="394095"/>
    <lineage>
        <taxon>Bacteria</taxon>
        <taxon>Pseudomonadati</taxon>
        <taxon>Myxococcota</taxon>
        <taxon>Myxococcia</taxon>
        <taxon>Myxococcales</taxon>
        <taxon>Cystobacterineae</taxon>
        <taxon>Myxococcaceae</taxon>
        <taxon>Pyxidicoccus</taxon>
    </lineage>
</organism>
<dbReference type="PROSITE" id="PS51384">
    <property type="entry name" value="FAD_FR"/>
    <property type="match status" value="1"/>
</dbReference>
<dbReference type="GO" id="GO:0050660">
    <property type="term" value="F:flavin adenine dinucleotide binding"/>
    <property type="evidence" value="ECO:0007669"/>
    <property type="project" value="TreeGrafter"/>
</dbReference>
<protein>
    <submittedName>
        <fullName evidence="10">FAD-dependent oxidoreductase</fullName>
    </submittedName>
</protein>
<keyword evidence="2" id="KW-0285">Flavoprotein</keyword>
<dbReference type="InterPro" id="IPR008333">
    <property type="entry name" value="Cbr1-like_FAD-bd_dom"/>
</dbReference>
<dbReference type="Proteomes" id="UP000518300">
    <property type="component" value="Unassembled WGS sequence"/>
</dbReference>
<dbReference type="Gene3D" id="2.40.30.10">
    <property type="entry name" value="Translation factors"/>
    <property type="match status" value="1"/>
</dbReference>
<evidence type="ECO:0000256" key="1">
    <source>
        <dbReference type="ARBA" id="ARBA00001974"/>
    </source>
</evidence>
<dbReference type="GO" id="GO:0046872">
    <property type="term" value="F:metal ion binding"/>
    <property type="evidence" value="ECO:0007669"/>
    <property type="project" value="UniProtKB-KW"/>
</dbReference>
<dbReference type="AlphaFoldDB" id="A0A848LGB9"/>
<keyword evidence="5" id="KW-0274">FAD</keyword>
<dbReference type="GO" id="GO:0016491">
    <property type="term" value="F:oxidoreductase activity"/>
    <property type="evidence" value="ECO:0007669"/>
    <property type="project" value="UniProtKB-KW"/>
</dbReference>
<evidence type="ECO:0000259" key="9">
    <source>
        <dbReference type="PROSITE" id="PS51384"/>
    </source>
</evidence>
<name>A0A848LGB9_9BACT</name>
<keyword evidence="7" id="KW-0408">Iron</keyword>
<dbReference type="RefSeq" id="WP_169345754.1">
    <property type="nucleotide sequence ID" value="NZ_JABBJJ010000068.1"/>
</dbReference>
<dbReference type="CDD" id="cd00322">
    <property type="entry name" value="FNR_like"/>
    <property type="match status" value="1"/>
</dbReference>
<evidence type="ECO:0000256" key="2">
    <source>
        <dbReference type="ARBA" id="ARBA00022630"/>
    </source>
</evidence>
<gene>
    <name evidence="10" type="ORF">HG543_16595</name>
</gene>
<proteinExistence type="predicted"/>
<keyword evidence="3" id="KW-0001">2Fe-2S</keyword>
<dbReference type="PANTHER" id="PTHR47354">
    <property type="entry name" value="NADH OXIDOREDUCTASE HCR"/>
    <property type="match status" value="1"/>
</dbReference>
<dbReference type="InterPro" id="IPR050415">
    <property type="entry name" value="MRET"/>
</dbReference>
<accession>A0A848LGB9</accession>
<reference evidence="10 11" key="1">
    <citation type="submission" date="2020-04" db="EMBL/GenBank/DDBJ databases">
        <title>Draft genome of Pyxidicoccus fallax type strain.</title>
        <authorList>
            <person name="Whitworth D.E."/>
        </authorList>
    </citation>
    <scope>NUCLEOTIDE SEQUENCE [LARGE SCALE GENOMIC DNA]</scope>
    <source>
        <strain evidence="10 11">DSM 14698</strain>
    </source>
</reference>
<dbReference type="SUPFAM" id="SSF63380">
    <property type="entry name" value="Riboflavin synthase domain-like"/>
    <property type="match status" value="1"/>
</dbReference>
<keyword evidence="6" id="KW-0560">Oxidoreductase</keyword>
<dbReference type="InterPro" id="IPR017927">
    <property type="entry name" value="FAD-bd_FR_type"/>
</dbReference>
<keyword evidence="8" id="KW-0411">Iron-sulfur</keyword>
<dbReference type="PANTHER" id="PTHR47354:SF8">
    <property type="entry name" value="1,2-PHENYLACETYL-COA EPOXIDASE, SUBUNIT E"/>
    <property type="match status" value="1"/>
</dbReference>
<dbReference type="GO" id="GO:0051537">
    <property type="term" value="F:2 iron, 2 sulfur cluster binding"/>
    <property type="evidence" value="ECO:0007669"/>
    <property type="project" value="UniProtKB-KW"/>
</dbReference>
<sequence length="238" mass="25932">MATARSAHLLASAPLGARGRLLTFETPEPLGFVGGQYVIVDTGIEREDGRRHKRAYSLVSTDREQLRFQLAVYQHGPGSHVLHAAEPGAVFSFSGPWGSFLPEDSQPRRTLLIATDSGITAAVGLLRARAFMPHHPMTRLVWLRPDGFDFFPLETLRERTGLVPETGGLPPVGHPERLEALRAEVLPYFASNAPERVYLSGDGAVLAPLRTELHGLGLAEGTVRLESFFNPPVRKAAA</sequence>
<evidence type="ECO:0000256" key="6">
    <source>
        <dbReference type="ARBA" id="ARBA00023002"/>
    </source>
</evidence>